<dbReference type="RefSeq" id="WP_177220536.1">
    <property type="nucleotide sequence ID" value="NZ_FOYI01000007.1"/>
</dbReference>
<dbReference type="STRING" id="871652.SAMN04515673_10729"/>
<organism evidence="1 2">
    <name type="scientific">Poseidonocella sedimentorum</name>
    <dbReference type="NCBI Taxonomy" id="871652"/>
    <lineage>
        <taxon>Bacteria</taxon>
        <taxon>Pseudomonadati</taxon>
        <taxon>Pseudomonadota</taxon>
        <taxon>Alphaproteobacteria</taxon>
        <taxon>Rhodobacterales</taxon>
        <taxon>Roseobacteraceae</taxon>
        <taxon>Poseidonocella</taxon>
    </lineage>
</organism>
<dbReference type="Proteomes" id="UP000199302">
    <property type="component" value="Unassembled WGS sequence"/>
</dbReference>
<protein>
    <submittedName>
        <fullName evidence="1">Uncharacterized protein</fullName>
    </submittedName>
</protein>
<name>A0A1I6E387_9RHOB</name>
<keyword evidence="2" id="KW-1185">Reference proteome</keyword>
<dbReference type="AlphaFoldDB" id="A0A1I6E387"/>
<evidence type="ECO:0000313" key="2">
    <source>
        <dbReference type="Proteomes" id="UP000199302"/>
    </source>
</evidence>
<reference evidence="1 2" key="1">
    <citation type="submission" date="2016-10" db="EMBL/GenBank/DDBJ databases">
        <authorList>
            <person name="de Groot N.N."/>
        </authorList>
    </citation>
    <scope>NUCLEOTIDE SEQUENCE [LARGE SCALE GENOMIC DNA]</scope>
    <source>
        <strain evidence="2">KMM 9023,NRIC 0796,JCM 17311,KCTC 23692</strain>
    </source>
</reference>
<dbReference type="EMBL" id="FOYI01000007">
    <property type="protein sequence ID" value="SFR12205.1"/>
    <property type="molecule type" value="Genomic_DNA"/>
</dbReference>
<sequence>MQKLTDILAGRALSPAEEAILPDQAKRTMEGIMDHPLLRSDARLPALVAIDPREGQV</sequence>
<evidence type="ECO:0000313" key="1">
    <source>
        <dbReference type="EMBL" id="SFR12205.1"/>
    </source>
</evidence>
<proteinExistence type="predicted"/>
<accession>A0A1I6E387</accession>
<gene>
    <name evidence="1" type="ORF">SAMN04515673_10729</name>
</gene>